<evidence type="ECO:0000256" key="6">
    <source>
        <dbReference type="ARBA" id="ARBA00023242"/>
    </source>
</evidence>
<name>A0A0E9NFE8_SAICN</name>
<dbReference type="PANTHER" id="PTHR45875:SF1">
    <property type="entry name" value="METHYLTRANSFERASE N6AMT1"/>
    <property type="match status" value="1"/>
</dbReference>
<keyword evidence="6" id="KW-0539">Nucleus</keyword>
<evidence type="ECO:0000256" key="1">
    <source>
        <dbReference type="ARBA" id="ARBA00004123"/>
    </source>
</evidence>
<evidence type="ECO:0000256" key="5">
    <source>
        <dbReference type="ARBA" id="ARBA00022691"/>
    </source>
</evidence>
<keyword evidence="4" id="KW-0808">Transferase</keyword>
<dbReference type="GO" id="GO:0005634">
    <property type="term" value="C:nucleus"/>
    <property type="evidence" value="ECO:0007669"/>
    <property type="project" value="UniProtKB-SubCell"/>
</dbReference>
<organism evidence="7 8">
    <name type="scientific">Saitoella complicata (strain BCRC 22490 / CBS 7301 / JCM 7358 / NBRC 10748 / NRRL Y-17804)</name>
    <dbReference type="NCBI Taxonomy" id="698492"/>
    <lineage>
        <taxon>Eukaryota</taxon>
        <taxon>Fungi</taxon>
        <taxon>Dikarya</taxon>
        <taxon>Ascomycota</taxon>
        <taxon>Taphrinomycotina</taxon>
        <taxon>Taphrinomycotina incertae sedis</taxon>
        <taxon>Saitoella</taxon>
    </lineage>
</organism>
<dbReference type="Proteomes" id="UP000033140">
    <property type="component" value="Unassembled WGS sequence"/>
</dbReference>
<comment type="caution">
    <text evidence="7">The sequence shown here is derived from an EMBL/GenBank/DDBJ whole genome shotgun (WGS) entry which is preliminary data.</text>
</comment>
<comment type="subcellular location">
    <subcellularLocation>
        <location evidence="1">Nucleus</location>
    </subcellularLocation>
</comment>
<protein>
    <recommendedName>
        <fullName evidence="9">Methyltransferase small domain-containing protein</fullName>
    </recommendedName>
</protein>
<dbReference type="GO" id="GO:0008276">
    <property type="term" value="F:protein methyltransferase activity"/>
    <property type="evidence" value="ECO:0007669"/>
    <property type="project" value="TreeGrafter"/>
</dbReference>
<dbReference type="FunFam" id="3.40.50.150:FF:000077">
    <property type="entry name" value="HemK methyltransferase family member 2"/>
    <property type="match status" value="1"/>
</dbReference>
<gene>
    <name evidence="7" type="ORF">G7K_2584-t1</name>
</gene>
<dbReference type="InterPro" id="IPR002052">
    <property type="entry name" value="DNA_methylase_N6_adenine_CS"/>
</dbReference>
<dbReference type="GO" id="GO:0003676">
    <property type="term" value="F:nucleic acid binding"/>
    <property type="evidence" value="ECO:0007669"/>
    <property type="project" value="InterPro"/>
</dbReference>
<reference evidence="7 8" key="1">
    <citation type="journal article" date="2011" name="J. Gen. Appl. Microbiol.">
        <title>Draft genome sequencing of the enigmatic yeast Saitoella complicata.</title>
        <authorList>
            <person name="Nishida H."/>
            <person name="Hamamoto M."/>
            <person name="Sugiyama J."/>
        </authorList>
    </citation>
    <scope>NUCLEOTIDE SEQUENCE [LARGE SCALE GENOMIC DNA]</scope>
    <source>
        <strain evidence="7 8">NRRL Y-17804</strain>
    </source>
</reference>
<dbReference type="Gene3D" id="3.40.50.150">
    <property type="entry name" value="Vaccinia Virus protein VP39"/>
    <property type="match status" value="1"/>
</dbReference>
<dbReference type="GO" id="GO:0008757">
    <property type="term" value="F:S-adenosylmethionine-dependent methyltransferase activity"/>
    <property type="evidence" value="ECO:0007669"/>
    <property type="project" value="TreeGrafter"/>
</dbReference>
<evidence type="ECO:0000256" key="3">
    <source>
        <dbReference type="ARBA" id="ARBA00022603"/>
    </source>
</evidence>
<accession>A0A0E9NFE8</accession>
<keyword evidence="8" id="KW-1185">Reference proteome</keyword>
<evidence type="ECO:0008006" key="9">
    <source>
        <dbReference type="Google" id="ProtNLM"/>
    </source>
</evidence>
<comment type="similarity">
    <text evidence="2">Belongs to the eukaryotic/archaeal PrmC-related family.</text>
</comment>
<dbReference type="PANTHER" id="PTHR45875">
    <property type="entry name" value="METHYLTRANSFERASE N6AMT1"/>
    <property type="match status" value="1"/>
</dbReference>
<keyword evidence="5" id="KW-0949">S-adenosyl-L-methionine</keyword>
<dbReference type="GO" id="GO:0035657">
    <property type="term" value="C:eRF1 methyltransferase complex"/>
    <property type="evidence" value="ECO:0007669"/>
    <property type="project" value="TreeGrafter"/>
</dbReference>
<evidence type="ECO:0000313" key="8">
    <source>
        <dbReference type="Proteomes" id="UP000033140"/>
    </source>
</evidence>
<evidence type="ECO:0000313" key="7">
    <source>
        <dbReference type="EMBL" id="GAO48411.1"/>
    </source>
</evidence>
<dbReference type="STRING" id="698492.A0A0E9NFE8"/>
<dbReference type="EMBL" id="BACD03000014">
    <property type="protein sequence ID" value="GAO48411.1"/>
    <property type="molecule type" value="Genomic_DNA"/>
</dbReference>
<evidence type="ECO:0000256" key="2">
    <source>
        <dbReference type="ARBA" id="ARBA00006149"/>
    </source>
</evidence>
<keyword evidence="3" id="KW-0489">Methyltransferase</keyword>
<proteinExistence type="inferred from homology"/>
<dbReference type="PROSITE" id="PS00092">
    <property type="entry name" value="N6_MTASE"/>
    <property type="match status" value="1"/>
</dbReference>
<reference evidence="7 8" key="2">
    <citation type="journal article" date="2014" name="J. Gen. Appl. Microbiol.">
        <title>The early diverging ascomycetous budding yeast Saitoella complicata has three histone deacetylases belonging to the Clr6, Hos2, and Rpd3 lineages.</title>
        <authorList>
            <person name="Nishida H."/>
            <person name="Matsumoto T."/>
            <person name="Kondo S."/>
            <person name="Hamamoto M."/>
            <person name="Yoshikawa H."/>
        </authorList>
    </citation>
    <scope>NUCLEOTIDE SEQUENCE [LARGE SCALE GENOMIC DNA]</scope>
    <source>
        <strain evidence="7 8">NRRL Y-17804</strain>
    </source>
</reference>
<dbReference type="SUPFAM" id="SSF53335">
    <property type="entry name" value="S-adenosyl-L-methionine-dependent methyltransferases"/>
    <property type="match status" value="1"/>
</dbReference>
<reference evidence="7 8" key="3">
    <citation type="journal article" date="2015" name="Genome Announc.">
        <title>Draft Genome Sequence of the Archiascomycetous Yeast Saitoella complicata.</title>
        <authorList>
            <person name="Yamauchi K."/>
            <person name="Kondo S."/>
            <person name="Hamamoto M."/>
            <person name="Takahashi Y."/>
            <person name="Ogura Y."/>
            <person name="Hayashi T."/>
            <person name="Nishida H."/>
        </authorList>
    </citation>
    <scope>NUCLEOTIDE SEQUENCE [LARGE SCALE GENOMIC DNA]</scope>
    <source>
        <strain evidence="7 8">NRRL Y-17804</strain>
    </source>
</reference>
<evidence type="ECO:0000256" key="4">
    <source>
        <dbReference type="ARBA" id="ARBA00022679"/>
    </source>
</evidence>
<sequence length="383" mass="42259">MLPTPTLSHFTERDYEHIYEPAEDTFILLDALEQDAEMLRNIRKDGEGLPLCVEIGSGSGCVSTFLQASVFGHTNSIHLCTDISPKACPATLLSSHANLPSPTHPHHLDPIRTSLINPLLSPRLRNQIDILLFNPPYVPTSSSEIDNTGTIAATWAGGADGMMAGTWDVLSVLGEVLSDRGVFYLVAVSENRPREIMEVVRRWSGGGVEGDVVVKRTAGREKLHVLRFWRRGNTLITPMDTPSKRRRRRRGGYTMLIARHRVVAGTVARSLGAIRVKVLLTCGVAQSSLVLGPGCLHRDESVHKALSFDATIDLGLVRVIVGSCERPTLCGMSNESDAVRTRTHVRKLRPIRCHRRCERIWCEQAWCEWGFTTASSSTPARAS</sequence>
<dbReference type="AlphaFoldDB" id="A0A0E9NFE8"/>
<dbReference type="GO" id="GO:0032259">
    <property type="term" value="P:methylation"/>
    <property type="evidence" value="ECO:0007669"/>
    <property type="project" value="UniProtKB-KW"/>
</dbReference>
<dbReference type="InterPro" id="IPR029063">
    <property type="entry name" value="SAM-dependent_MTases_sf"/>
</dbReference>
<dbReference type="InterPro" id="IPR052190">
    <property type="entry name" value="Euk-Arch_PrmC-MTase"/>
</dbReference>